<dbReference type="PROSITE" id="PS51257">
    <property type="entry name" value="PROKAR_LIPOPROTEIN"/>
    <property type="match status" value="1"/>
</dbReference>
<protein>
    <submittedName>
        <fullName evidence="2">D-aminoacylase</fullName>
    </submittedName>
</protein>
<dbReference type="Gene3D" id="2.30.40.10">
    <property type="entry name" value="Urease, subunit C, domain 1"/>
    <property type="match status" value="1"/>
</dbReference>
<dbReference type="RefSeq" id="WP_129833631.1">
    <property type="nucleotide sequence ID" value="NZ_CP035704.1"/>
</dbReference>
<evidence type="ECO:0000259" key="1">
    <source>
        <dbReference type="Pfam" id="PF07969"/>
    </source>
</evidence>
<dbReference type="Proteomes" id="UP000291562">
    <property type="component" value="Chromosome"/>
</dbReference>
<dbReference type="InterPro" id="IPR032466">
    <property type="entry name" value="Metal_Hydrolase"/>
</dbReference>
<feature type="domain" description="Amidohydrolase 3" evidence="1">
    <location>
        <begin position="75"/>
        <end position="545"/>
    </location>
</feature>
<dbReference type="InterPro" id="IPR011059">
    <property type="entry name" value="Metal-dep_hydrolase_composite"/>
</dbReference>
<sequence length="571" mass="61069">MPSNYRRGLPSLLLILVLGGCQTTARITSPSSYDLIVRHGTIYDGSGLPGRIADVAVRGDRIVAIGDLHAAQSTREIDASGLAVAPGFINMLSWATDTLIADGRSSSDLMQGVTLEVFGEGWSYGPLTDAIKADMKKEQGDIKYDITWTTLGEYLEFLQHKGVSTNVASFVGATTVRQNVLGDANRAPSADELRRMQNLVREAMQQGALGVGSALIYAPGTYATTAELTALATAAAESGGGYISHMRSEGDRLLEGIDELIGIARASGGHAEIYHMKAAGRDNWSKMPQAIARIAAARAQGVSVSANMYAYTAGGTGLNACMDTALQEGGMDAWIERLKQPQIRARVVAEMRRPGNGWENICYATGGPEHILLNGFNSEKLKPLTGKTLAQVAALRGTSAEDVAVDLIIEDHSRIDTIFFIMSEENVKLGLSQSWVSLGSDEGSYAPEGVLAKLQPHPRAYGNVARFLGRYVRDEHVAVLPDAIRRLSALPAENFKLKDRGHLAPGYFADIVVFDPATIADHASYEQPQQFASGVRDVLVNGVQVLRNGEHTGAMPGRVVRGPGYVAPAAH</sequence>
<organism evidence="2 3">
    <name type="scientific">Pseudolysobacter antarcticus</name>
    <dbReference type="NCBI Taxonomy" id="2511995"/>
    <lineage>
        <taxon>Bacteria</taxon>
        <taxon>Pseudomonadati</taxon>
        <taxon>Pseudomonadota</taxon>
        <taxon>Gammaproteobacteria</taxon>
        <taxon>Lysobacterales</taxon>
        <taxon>Rhodanobacteraceae</taxon>
        <taxon>Pseudolysobacter</taxon>
    </lineage>
</organism>
<proteinExistence type="predicted"/>
<dbReference type="EMBL" id="CP035704">
    <property type="protein sequence ID" value="QBB71028.1"/>
    <property type="molecule type" value="Genomic_DNA"/>
</dbReference>
<dbReference type="GO" id="GO:0005829">
    <property type="term" value="C:cytosol"/>
    <property type="evidence" value="ECO:0007669"/>
    <property type="project" value="TreeGrafter"/>
</dbReference>
<reference evidence="2 3" key="1">
    <citation type="submission" date="2019-01" db="EMBL/GenBank/DDBJ databases">
        <title>Pseudolysobacter antarctica gen. nov., sp. nov., isolated from Fildes Peninsula, Antarctica.</title>
        <authorList>
            <person name="Wei Z."/>
            <person name="Peng F."/>
        </authorList>
    </citation>
    <scope>NUCLEOTIDE SEQUENCE [LARGE SCALE GENOMIC DNA]</scope>
    <source>
        <strain evidence="2 3">AQ6-296</strain>
    </source>
</reference>
<accession>A0A411HKK6</accession>
<dbReference type="Gene3D" id="3.20.20.140">
    <property type="entry name" value="Metal-dependent hydrolases"/>
    <property type="match status" value="2"/>
</dbReference>
<name>A0A411HKK6_9GAMM</name>
<dbReference type="OrthoDB" id="9766983at2"/>
<dbReference type="Pfam" id="PF07969">
    <property type="entry name" value="Amidohydro_3"/>
    <property type="match status" value="1"/>
</dbReference>
<gene>
    <name evidence="2" type="ORF">ELE36_12080</name>
</gene>
<keyword evidence="3" id="KW-1185">Reference proteome</keyword>
<dbReference type="GO" id="GO:0016812">
    <property type="term" value="F:hydrolase activity, acting on carbon-nitrogen (but not peptide) bonds, in cyclic amides"/>
    <property type="evidence" value="ECO:0007669"/>
    <property type="project" value="TreeGrafter"/>
</dbReference>
<dbReference type="AlphaFoldDB" id="A0A411HKK6"/>
<dbReference type="InterPro" id="IPR013108">
    <property type="entry name" value="Amidohydro_3"/>
</dbReference>
<dbReference type="KEGG" id="xbc:ELE36_12080"/>
<dbReference type="PANTHER" id="PTHR11647">
    <property type="entry name" value="HYDRANTOINASE/DIHYDROPYRIMIDINASE FAMILY MEMBER"/>
    <property type="match status" value="1"/>
</dbReference>
<dbReference type="SUPFAM" id="SSF51338">
    <property type="entry name" value="Composite domain of metallo-dependent hydrolases"/>
    <property type="match status" value="1"/>
</dbReference>
<evidence type="ECO:0000313" key="2">
    <source>
        <dbReference type="EMBL" id="QBB71028.1"/>
    </source>
</evidence>
<dbReference type="SUPFAM" id="SSF51556">
    <property type="entry name" value="Metallo-dependent hydrolases"/>
    <property type="match status" value="1"/>
</dbReference>
<dbReference type="InterPro" id="IPR050378">
    <property type="entry name" value="Metallo-dep_Hydrolases_sf"/>
</dbReference>
<evidence type="ECO:0000313" key="3">
    <source>
        <dbReference type="Proteomes" id="UP000291562"/>
    </source>
</evidence>
<dbReference type="PANTHER" id="PTHR11647:SF1">
    <property type="entry name" value="COLLAPSIN RESPONSE MEDIATOR PROTEIN"/>
    <property type="match status" value="1"/>
</dbReference>